<protein>
    <submittedName>
        <fullName evidence="1">Uncharacterized protein</fullName>
    </submittedName>
</protein>
<gene>
    <name evidence="1" type="ORF">Tci_047764</name>
</gene>
<dbReference type="AlphaFoldDB" id="A0A6L2MP69"/>
<reference evidence="1" key="1">
    <citation type="journal article" date="2019" name="Sci. Rep.">
        <title>Draft genome of Tanacetum cinerariifolium, the natural source of mosquito coil.</title>
        <authorList>
            <person name="Yamashiro T."/>
            <person name="Shiraishi A."/>
            <person name="Satake H."/>
            <person name="Nakayama K."/>
        </authorList>
    </citation>
    <scope>NUCLEOTIDE SEQUENCE</scope>
</reference>
<organism evidence="1">
    <name type="scientific">Tanacetum cinerariifolium</name>
    <name type="common">Dalmatian daisy</name>
    <name type="synonym">Chrysanthemum cinerariifolium</name>
    <dbReference type="NCBI Taxonomy" id="118510"/>
    <lineage>
        <taxon>Eukaryota</taxon>
        <taxon>Viridiplantae</taxon>
        <taxon>Streptophyta</taxon>
        <taxon>Embryophyta</taxon>
        <taxon>Tracheophyta</taxon>
        <taxon>Spermatophyta</taxon>
        <taxon>Magnoliopsida</taxon>
        <taxon>eudicotyledons</taxon>
        <taxon>Gunneridae</taxon>
        <taxon>Pentapetalae</taxon>
        <taxon>asterids</taxon>
        <taxon>campanulids</taxon>
        <taxon>Asterales</taxon>
        <taxon>Asteraceae</taxon>
        <taxon>Asteroideae</taxon>
        <taxon>Anthemideae</taxon>
        <taxon>Anthemidinae</taxon>
        <taxon>Tanacetum</taxon>
    </lineage>
</organism>
<name>A0A6L2MP69_TANCI</name>
<evidence type="ECO:0000313" key="1">
    <source>
        <dbReference type="EMBL" id="GEU75786.1"/>
    </source>
</evidence>
<proteinExistence type="predicted"/>
<sequence length="111" mass="11957">MDGIHLGGFEIVKPFVAAENIILRNVGVGEGVSLEVEGKDWGFDSHEEEAVPKVDDVSLVNGVFDGSFGGDIEEDVVMGECGGFSGSMELIYKGDEDDKKNGQDDYLIQKD</sequence>
<comment type="caution">
    <text evidence="1">The sequence shown here is derived from an EMBL/GenBank/DDBJ whole genome shotgun (WGS) entry which is preliminary data.</text>
</comment>
<dbReference type="EMBL" id="BKCJ010007150">
    <property type="protein sequence ID" value="GEU75786.1"/>
    <property type="molecule type" value="Genomic_DNA"/>
</dbReference>
<accession>A0A6L2MP69</accession>